<evidence type="ECO:0000256" key="2">
    <source>
        <dbReference type="ARBA" id="ARBA00022692"/>
    </source>
</evidence>
<keyword evidence="5" id="KW-0406">Ion transport</keyword>
<protein>
    <submittedName>
        <fullName evidence="8">Uncharacterized protein</fullName>
    </submittedName>
</protein>
<keyword evidence="4 5" id="KW-0472">Membrane</keyword>
<dbReference type="InterPro" id="IPR036719">
    <property type="entry name" value="Neuro-gated_channel_TM_sf"/>
</dbReference>
<dbReference type="PANTHER" id="PTHR18945">
    <property type="entry name" value="NEUROTRANSMITTER GATED ION CHANNEL"/>
    <property type="match status" value="1"/>
</dbReference>
<dbReference type="Pfam" id="PF02931">
    <property type="entry name" value="Neur_chan_LBD"/>
    <property type="match status" value="1"/>
</dbReference>
<dbReference type="InterPro" id="IPR018000">
    <property type="entry name" value="Neurotransmitter_ion_chnl_CS"/>
</dbReference>
<keyword evidence="5" id="KW-0407">Ion channel</keyword>
<evidence type="ECO:0000259" key="6">
    <source>
        <dbReference type="Pfam" id="PF02931"/>
    </source>
</evidence>
<dbReference type="Proteomes" id="UP001634394">
    <property type="component" value="Unassembled WGS sequence"/>
</dbReference>
<dbReference type="InterPro" id="IPR038050">
    <property type="entry name" value="Neuro_actylchol_rec"/>
</dbReference>
<dbReference type="InterPro" id="IPR006201">
    <property type="entry name" value="Neur_channel"/>
</dbReference>
<evidence type="ECO:0000313" key="8">
    <source>
        <dbReference type="EMBL" id="KAL3836119.1"/>
    </source>
</evidence>
<evidence type="ECO:0000256" key="5">
    <source>
        <dbReference type="RuleBase" id="RU000687"/>
    </source>
</evidence>
<feature type="domain" description="Neurotransmitter-gated ion-channel ligand-binding" evidence="6">
    <location>
        <begin position="12"/>
        <end position="100"/>
    </location>
</feature>
<evidence type="ECO:0000256" key="1">
    <source>
        <dbReference type="ARBA" id="ARBA00004141"/>
    </source>
</evidence>
<dbReference type="SUPFAM" id="SSF90112">
    <property type="entry name" value="Neurotransmitter-gated ion-channel transmembrane pore"/>
    <property type="match status" value="1"/>
</dbReference>
<dbReference type="InterPro" id="IPR006202">
    <property type="entry name" value="Neur_chan_lig-bd"/>
</dbReference>
<dbReference type="SUPFAM" id="SSF63712">
    <property type="entry name" value="Nicotinic receptor ligand binding domain-like"/>
    <property type="match status" value="1"/>
</dbReference>
<evidence type="ECO:0000259" key="7">
    <source>
        <dbReference type="Pfam" id="PF02932"/>
    </source>
</evidence>
<dbReference type="Gene3D" id="2.70.170.10">
    <property type="entry name" value="Neurotransmitter-gated ion-channel ligand-binding domain"/>
    <property type="match status" value="1"/>
</dbReference>
<gene>
    <name evidence="8" type="ORF">ACJMK2_021570</name>
</gene>
<dbReference type="InterPro" id="IPR036734">
    <property type="entry name" value="Neur_chan_lig-bd_sf"/>
</dbReference>
<evidence type="ECO:0000313" key="9">
    <source>
        <dbReference type="Proteomes" id="UP001634394"/>
    </source>
</evidence>
<sequence>MQGTYVLVDYNGTSSCKVDITYFPFDDQKCILRFGSWIYSGLWMNYVTMHQDRPIDLGNYVNNSEWDLLSVILNKNIRTHSCCPDPHPDLTYLLHIRRKTFYYIFNIIVPCIMLFILTLLTFWLPLTSGEKITLGLSVFLAFSMFMLLIAEEVRATSEAVPLIGIYLCVVMTMTSLSVIMAVIVINVYNHGTKAKRAPPWVRKLVLDWMSRPLGIRHHLERLVHTSHRDSKRDRNECTKVAENRIHPTDIDLSINSRSQNKAISKIVDAMSKDDDNSEQEMYYRKMVVAEWQRIAAVIDRVLFWIYFLGTIASYVVILIIIPGKNYTEWDAEVKQVRAMQNSQGFTLQ</sequence>
<feature type="transmembrane region" description="Helical" evidence="5">
    <location>
        <begin position="162"/>
        <end position="188"/>
    </location>
</feature>
<dbReference type="CDD" id="cd19051">
    <property type="entry name" value="LGIC_TM_cation"/>
    <property type="match status" value="1"/>
</dbReference>
<feature type="transmembrane region" description="Helical" evidence="5">
    <location>
        <begin position="301"/>
        <end position="321"/>
    </location>
</feature>
<dbReference type="FunFam" id="1.20.58.390:FF:000043">
    <property type="entry name" value="AcetylCholine Receptor"/>
    <property type="match status" value="1"/>
</dbReference>
<comment type="caution">
    <text evidence="8">The sequence shown here is derived from an EMBL/GenBank/DDBJ whole genome shotgun (WGS) entry which is preliminary data.</text>
</comment>
<feature type="transmembrane region" description="Helical" evidence="5">
    <location>
        <begin position="132"/>
        <end position="150"/>
    </location>
</feature>
<dbReference type="AlphaFoldDB" id="A0ABD3TGG0"/>
<keyword evidence="9" id="KW-1185">Reference proteome</keyword>
<organism evidence="8 9">
    <name type="scientific">Sinanodonta woodiana</name>
    <name type="common">Chinese pond mussel</name>
    <name type="synonym">Anodonta woodiana</name>
    <dbReference type="NCBI Taxonomy" id="1069815"/>
    <lineage>
        <taxon>Eukaryota</taxon>
        <taxon>Metazoa</taxon>
        <taxon>Spiralia</taxon>
        <taxon>Lophotrochozoa</taxon>
        <taxon>Mollusca</taxon>
        <taxon>Bivalvia</taxon>
        <taxon>Autobranchia</taxon>
        <taxon>Heteroconchia</taxon>
        <taxon>Palaeoheterodonta</taxon>
        <taxon>Unionida</taxon>
        <taxon>Unionoidea</taxon>
        <taxon>Unionidae</taxon>
        <taxon>Unioninae</taxon>
        <taxon>Sinanodonta</taxon>
    </lineage>
</organism>
<keyword evidence="2 5" id="KW-0812">Transmembrane</keyword>
<dbReference type="GO" id="GO:0034220">
    <property type="term" value="P:monoatomic ion transmembrane transport"/>
    <property type="evidence" value="ECO:0007669"/>
    <property type="project" value="UniProtKB-KW"/>
</dbReference>
<evidence type="ECO:0000256" key="3">
    <source>
        <dbReference type="ARBA" id="ARBA00022989"/>
    </source>
</evidence>
<evidence type="ECO:0000256" key="4">
    <source>
        <dbReference type="ARBA" id="ARBA00023136"/>
    </source>
</evidence>
<feature type="transmembrane region" description="Helical" evidence="5">
    <location>
        <begin position="101"/>
        <end position="126"/>
    </location>
</feature>
<keyword evidence="5" id="KW-0813">Transport</keyword>
<feature type="domain" description="Neurotransmitter-gated ion-channel transmembrane" evidence="7">
    <location>
        <begin position="107"/>
        <end position="313"/>
    </location>
</feature>
<accession>A0ABD3TGG0</accession>
<dbReference type="Pfam" id="PF02932">
    <property type="entry name" value="Neur_chan_memb"/>
    <property type="match status" value="1"/>
</dbReference>
<dbReference type="GO" id="GO:0016020">
    <property type="term" value="C:membrane"/>
    <property type="evidence" value="ECO:0007669"/>
    <property type="project" value="UniProtKB-SubCell"/>
</dbReference>
<reference evidence="8 9" key="1">
    <citation type="submission" date="2024-11" db="EMBL/GenBank/DDBJ databases">
        <title>Chromosome-level genome assembly of the freshwater bivalve Anodonta woodiana.</title>
        <authorList>
            <person name="Chen X."/>
        </authorList>
    </citation>
    <scope>NUCLEOTIDE SEQUENCE [LARGE SCALE GENOMIC DNA]</scope>
    <source>
        <strain evidence="8">MN2024</strain>
        <tissue evidence="8">Gills</tissue>
    </source>
</reference>
<dbReference type="EMBL" id="JBJQND010000018">
    <property type="protein sequence ID" value="KAL3836119.1"/>
    <property type="molecule type" value="Genomic_DNA"/>
</dbReference>
<dbReference type="PROSITE" id="PS00236">
    <property type="entry name" value="NEUROTR_ION_CHANNEL"/>
    <property type="match status" value="1"/>
</dbReference>
<keyword evidence="3 5" id="KW-1133">Transmembrane helix</keyword>
<proteinExistence type="inferred from homology"/>
<dbReference type="Gene3D" id="1.20.58.390">
    <property type="entry name" value="Neurotransmitter-gated ion-channel transmembrane domain"/>
    <property type="match status" value="2"/>
</dbReference>
<comment type="similarity">
    <text evidence="5">Belongs to the ligand-gated ion channel (TC 1.A.9) family.</text>
</comment>
<name>A0ABD3TGG0_SINWO</name>
<dbReference type="PRINTS" id="PR00252">
    <property type="entry name" value="NRIONCHANNEL"/>
</dbReference>
<comment type="subcellular location">
    <subcellularLocation>
        <location evidence="1">Membrane</location>
        <topology evidence="1">Multi-pass membrane protein</topology>
    </subcellularLocation>
</comment>
<dbReference type="InterPro" id="IPR006029">
    <property type="entry name" value="Neurotrans-gated_channel_TM"/>
</dbReference>